<evidence type="ECO:0000256" key="9">
    <source>
        <dbReference type="ARBA" id="ARBA00022982"/>
    </source>
</evidence>
<gene>
    <name evidence="18" type="ORF">GCM10011496_24500</name>
</gene>
<keyword evidence="6 14" id="KW-0679">Respiratory chain</keyword>
<evidence type="ECO:0000256" key="12">
    <source>
        <dbReference type="ARBA" id="ARBA00023008"/>
    </source>
</evidence>
<feature type="transmembrane region" description="Helical" evidence="15">
    <location>
        <begin position="299"/>
        <end position="316"/>
    </location>
</feature>
<evidence type="ECO:0000256" key="10">
    <source>
        <dbReference type="ARBA" id="ARBA00022989"/>
    </source>
</evidence>
<feature type="transmembrane region" description="Helical" evidence="15">
    <location>
        <begin position="477"/>
        <end position="499"/>
    </location>
</feature>
<dbReference type="AlphaFoldDB" id="A0A916SLR9"/>
<proteinExistence type="inferred from homology"/>
<dbReference type="GO" id="GO:0020037">
    <property type="term" value="F:heme binding"/>
    <property type="evidence" value="ECO:0007669"/>
    <property type="project" value="InterPro"/>
</dbReference>
<dbReference type="RefSeq" id="WP_188708798.1">
    <property type="nucleotide sequence ID" value="NZ_BMIG01000008.1"/>
</dbReference>
<feature type="transmembrane region" description="Helical" evidence="15">
    <location>
        <begin position="211"/>
        <end position="237"/>
    </location>
</feature>
<feature type="transmembrane region" description="Helical" evidence="15">
    <location>
        <begin position="735"/>
        <end position="752"/>
    </location>
</feature>
<keyword evidence="7 14" id="KW-0812">Transmembrane</keyword>
<organism evidence="18 19">
    <name type="scientific">Polaromonas eurypsychrophila</name>
    <dbReference type="NCBI Taxonomy" id="1614635"/>
    <lineage>
        <taxon>Bacteria</taxon>
        <taxon>Pseudomonadati</taxon>
        <taxon>Pseudomonadota</taxon>
        <taxon>Betaproteobacteria</taxon>
        <taxon>Burkholderiales</taxon>
        <taxon>Comamonadaceae</taxon>
        <taxon>Polaromonas</taxon>
    </lineage>
</organism>
<reference evidence="18" key="2">
    <citation type="submission" date="2020-09" db="EMBL/GenBank/DDBJ databases">
        <authorList>
            <person name="Sun Q."/>
            <person name="Zhou Y."/>
        </authorList>
    </citation>
    <scope>NUCLEOTIDE SEQUENCE</scope>
    <source>
        <strain evidence="18">CGMCC 1.15322</strain>
    </source>
</reference>
<protein>
    <submittedName>
        <fullName evidence="18">Cytochrome c oxidase subunit I</fullName>
    </submittedName>
</protein>
<feature type="transmembrane region" description="Helical" evidence="15">
    <location>
        <begin position="772"/>
        <end position="795"/>
    </location>
</feature>
<dbReference type="InterPro" id="IPR023615">
    <property type="entry name" value="Cyt_c_Oxase_su1_BS"/>
</dbReference>
<dbReference type="PROSITE" id="PS50855">
    <property type="entry name" value="COX1"/>
    <property type="match status" value="1"/>
</dbReference>
<evidence type="ECO:0000256" key="11">
    <source>
        <dbReference type="ARBA" id="ARBA00023004"/>
    </source>
</evidence>
<keyword evidence="12" id="KW-0186">Copper</keyword>
<evidence type="ECO:0000256" key="6">
    <source>
        <dbReference type="ARBA" id="ARBA00022660"/>
    </source>
</evidence>
<dbReference type="PRINTS" id="PR01165">
    <property type="entry name" value="CYCOXIDASEI"/>
</dbReference>
<dbReference type="GO" id="GO:0022904">
    <property type="term" value="P:respiratory electron transport chain"/>
    <property type="evidence" value="ECO:0007669"/>
    <property type="project" value="InterPro"/>
</dbReference>
<dbReference type="PANTHER" id="PTHR10422">
    <property type="entry name" value="CYTOCHROME C OXIDASE SUBUNIT 1"/>
    <property type="match status" value="1"/>
</dbReference>
<sequence>MKFNTPDGLPSSLPRPPGELERLERAWETPKGWRLLSAVNNSQIGVFYIATALLFFVLAGVLGLMMRAQLALPDNTLLSAQTYNQVFTMHGTVMMFLFAVPVVEAIAVYLLPGMLGARDLPFPRLSAYAFWAYAIGGIAFFCTIFFGVSPDGGWFMYPPLTGKEHSPGLGADFWLLGIGFIEISAIAGAIELIIGILFTRAPGMTLGKMPVYAWAMLVTAFMIVFAFPAIIAGTLLLELERAFDWPFFIAARGGDPVLWQHLFWFFGHPEVYIIFLPAAGMVSMMVPAMARTPLVGHRAIVIALVAVGFISFALWAHHMFTAGLSRHAMLFVSAASFAVAIPSAVQVFSWIATFWKGRVQMTAPTLFLLGFHFIFVLGGLTGIMVAVLPFDWQVHDTYFIVAHLHYVLIGGMVFPVFAGLYYWTPVFNGHRLSERCARWVFGLMFGGFNLAFFPMHISGLLGMPRRVYTYAGDLGWNLLNLLSSVGSLILALGVLLFFIDAARVVFKKKVEHGDLWNAPTLEWLPQEDYGMRSIPQVESREPLWDSPKLAAEVVAGRHWLPGTHSGGRETLVTSWRDAVPQHLLVLPGDSWWPFIAAAGTAGFFLLLTVSQVVVAFACGITAIVAIVVWLWQTDTPPHALTAEVADGVFLPVGARGTASHSWWAMIILLCVDATVFASLVFAHVHVSMAADVCPPPGASLPDVFWPLASSGLLLAGSAAMISAQALLARGRCTPVWLLVLLAVVCLLTAFGLDGWGQQLAGLSPTAHAWSATVAAMSAWQGFHVAVLLIMGLYVCARVWTGKLRSDARASLDNTALLWHYVTVQGLAGMGIIYLMPLL</sequence>
<dbReference type="GO" id="GO:0046872">
    <property type="term" value="F:metal ion binding"/>
    <property type="evidence" value="ECO:0007669"/>
    <property type="project" value="UniProtKB-KW"/>
</dbReference>
<dbReference type="EMBL" id="BMIG01000008">
    <property type="protein sequence ID" value="GGB02587.1"/>
    <property type="molecule type" value="Genomic_DNA"/>
</dbReference>
<evidence type="ECO:0000256" key="15">
    <source>
        <dbReference type="SAM" id="Phobius"/>
    </source>
</evidence>
<feature type="transmembrane region" description="Helical" evidence="15">
    <location>
        <begin position="130"/>
        <end position="148"/>
    </location>
</feature>
<dbReference type="GO" id="GO:0009060">
    <property type="term" value="P:aerobic respiration"/>
    <property type="evidence" value="ECO:0007669"/>
    <property type="project" value="InterPro"/>
</dbReference>
<keyword evidence="11" id="KW-0408">Iron</keyword>
<feature type="transmembrane region" description="Helical" evidence="15">
    <location>
        <begin position="271"/>
        <end position="290"/>
    </location>
</feature>
<evidence type="ECO:0000256" key="3">
    <source>
        <dbReference type="ARBA" id="ARBA00022448"/>
    </source>
</evidence>
<feature type="domain" description="Heme-copper oxidase subunit III family profile" evidence="16">
    <location>
        <begin position="580"/>
        <end position="837"/>
    </location>
</feature>
<dbReference type="GO" id="GO:0015990">
    <property type="term" value="P:electron transport coupled proton transport"/>
    <property type="evidence" value="ECO:0007669"/>
    <property type="project" value="TreeGrafter"/>
</dbReference>
<feature type="transmembrane region" description="Helical" evidence="15">
    <location>
        <begin position="704"/>
        <end position="728"/>
    </location>
</feature>
<dbReference type="Proteomes" id="UP000620596">
    <property type="component" value="Unassembled WGS sequence"/>
</dbReference>
<evidence type="ECO:0000256" key="7">
    <source>
        <dbReference type="ARBA" id="ARBA00022692"/>
    </source>
</evidence>
<dbReference type="SUPFAM" id="SSF81442">
    <property type="entry name" value="Cytochrome c oxidase subunit I-like"/>
    <property type="match status" value="1"/>
</dbReference>
<keyword evidence="4" id="KW-1003">Cell membrane</keyword>
<feature type="transmembrane region" description="Helical" evidence="15">
    <location>
        <begin position="816"/>
        <end position="835"/>
    </location>
</feature>
<evidence type="ECO:0000256" key="13">
    <source>
        <dbReference type="ARBA" id="ARBA00023136"/>
    </source>
</evidence>
<evidence type="ECO:0000256" key="5">
    <source>
        <dbReference type="ARBA" id="ARBA00022617"/>
    </source>
</evidence>
<keyword evidence="10 15" id="KW-1133">Transmembrane helix</keyword>
<feature type="transmembrane region" description="Helical" evidence="15">
    <location>
        <begin position="400"/>
        <end position="424"/>
    </location>
</feature>
<dbReference type="Pfam" id="PF00115">
    <property type="entry name" value="COX1"/>
    <property type="match status" value="1"/>
</dbReference>
<evidence type="ECO:0000256" key="4">
    <source>
        <dbReference type="ARBA" id="ARBA00022475"/>
    </source>
</evidence>
<feature type="transmembrane region" description="Helical" evidence="15">
    <location>
        <begin position="328"/>
        <end position="354"/>
    </location>
</feature>
<dbReference type="PANTHER" id="PTHR10422:SF35">
    <property type="entry name" value="CYTOCHROME BO(3) UBIQUINOL OXIDASE SUBUNIT 1"/>
    <property type="match status" value="1"/>
</dbReference>
<dbReference type="InterPro" id="IPR000883">
    <property type="entry name" value="Cyt_C_Oxase_1"/>
</dbReference>
<evidence type="ECO:0000256" key="1">
    <source>
        <dbReference type="ARBA" id="ARBA00004651"/>
    </source>
</evidence>
<dbReference type="PROSITE" id="PS00077">
    <property type="entry name" value="COX1_CUB"/>
    <property type="match status" value="1"/>
</dbReference>
<feature type="transmembrane region" description="Helical" evidence="15">
    <location>
        <begin position="436"/>
        <end position="457"/>
    </location>
</feature>
<keyword evidence="9 14" id="KW-0249">Electron transport</keyword>
<feature type="domain" description="Cytochrome oxidase subunit I profile" evidence="17">
    <location>
        <begin position="27"/>
        <end position="550"/>
    </location>
</feature>
<evidence type="ECO:0000313" key="19">
    <source>
        <dbReference type="Proteomes" id="UP000620596"/>
    </source>
</evidence>
<feature type="transmembrane region" description="Helical" evidence="15">
    <location>
        <begin position="366"/>
        <end position="388"/>
    </location>
</feature>
<feature type="transmembrane region" description="Helical" evidence="15">
    <location>
        <begin position="613"/>
        <end position="631"/>
    </location>
</feature>
<evidence type="ECO:0000259" key="16">
    <source>
        <dbReference type="PROSITE" id="PS50253"/>
    </source>
</evidence>
<keyword evidence="8" id="KW-0479">Metal-binding</keyword>
<comment type="subcellular location">
    <subcellularLocation>
        <location evidence="1">Cell membrane</location>
        <topology evidence="1">Multi-pass membrane protein</topology>
    </subcellularLocation>
</comment>
<dbReference type="Gene3D" id="1.20.210.10">
    <property type="entry name" value="Cytochrome c oxidase-like, subunit I domain"/>
    <property type="match status" value="1"/>
</dbReference>
<evidence type="ECO:0000256" key="2">
    <source>
        <dbReference type="ARBA" id="ARBA00009578"/>
    </source>
</evidence>
<dbReference type="GO" id="GO:0005886">
    <property type="term" value="C:plasma membrane"/>
    <property type="evidence" value="ECO:0007669"/>
    <property type="project" value="UniProtKB-SubCell"/>
</dbReference>
<keyword evidence="3 14" id="KW-0813">Transport</keyword>
<feature type="transmembrane region" description="Helical" evidence="15">
    <location>
        <begin position="86"/>
        <end position="110"/>
    </location>
</feature>
<dbReference type="Gene3D" id="1.20.120.80">
    <property type="entry name" value="Cytochrome c oxidase, subunit III, four-helix bundle"/>
    <property type="match status" value="1"/>
</dbReference>
<keyword evidence="5 14" id="KW-0349">Heme</keyword>
<evidence type="ECO:0000259" key="17">
    <source>
        <dbReference type="PROSITE" id="PS50855"/>
    </source>
</evidence>
<comment type="caution">
    <text evidence="18">The sequence shown here is derived from an EMBL/GenBank/DDBJ whole genome shotgun (WGS) entry which is preliminary data.</text>
</comment>
<keyword evidence="13 15" id="KW-0472">Membrane</keyword>
<comment type="similarity">
    <text evidence="2 14">Belongs to the heme-copper respiratory oxidase family.</text>
</comment>
<accession>A0A916SLR9</accession>
<name>A0A916SLR9_9BURK</name>
<dbReference type="GO" id="GO:0004129">
    <property type="term" value="F:cytochrome-c oxidase activity"/>
    <property type="evidence" value="ECO:0007669"/>
    <property type="project" value="InterPro"/>
</dbReference>
<feature type="transmembrane region" description="Helical" evidence="15">
    <location>
        <begin position="44"/>
        <end position="66"/>
    </location>
</feature>
<keyword evidence="19" id="KW-1185">Reference proteome</keyword>
<reference evidence="18" key="1">
    <citation type="journal article" date="2014" name="Int. J. Syst. Evol. Microbiol.">
        <title>Complete genome sequence of Corynebacterium casei LMG S-19264T (=DSM 44701T), isolated from a smear-ripened cheese.</title>
        <authorList>
            <consortium name="US DOE Joint Genome Institute (JGI-PGF)"/>
            <person name="Walter F."/>
            <person name="Albersmeier A."/>
            <person name="Kalinowski J."/>
            <person name="Ruckert C."/>
        </authorList>
    </citation>
    <scope>NUCLEOTIDE SEQUENCE</scope>
    <source>
        <strain evidence="18">CGMCC 1.15322</strain>
    </source>
</reference>
<dbReference type="PROSITE" id="PS50253">
    <property type="entry name" value="COX3"/>
    <property type="match status" value="1"/>
</dbReference>
<evidence type="ECO:0000313" key="18">
    <source>
        <dbReference type="EMBL" id="GGB02587.1"/>
    </source>
</evidence>
<dbReference type="InterPro" id="IPR035973">
    <property type="entry name" value="Cyt_c_oxidase_su3-like_sf"/>
</dbReference>
<dbReference type="InterPro" id="IPR013833">
    <property type="entry name" value="Cyt_c_oxidase_su3_a-hlx"/>
</dbReference>
<dbReference type="InterPro" id="IPR036927">
    <property type="entry name" value="Cyt_c_oxase-like_su1_sf"/>
</dbReference>
<dbReference type="InterPro" id="IPR000298">
    <property type="entry name" value="Cyt_c_oxidase-like_su3"/>
</dbReference>
<evidence type="ECO:0000256" key="8">
    <source>
        <dbReference type="ARBA" id="ARBA00022723"/>
    </source>
</evidence>
<dbReference type="InterPro" id="IPR023616">
    <property type="entry name" value="Cyt_c_oxase-like_su1_dom"/>
</dbReference>
<feature type="transmembrane region" description="Helical" evidence="15">
    <location>
        <begin position="662"/>
        <end position="684"/>
    </location>
</feature>
<feature type="transmembrane region" description="Helical" evidence="15">
    <location>
        <begin position="173"/>
        <end position="199"/>
    </location>
</feature>
<dbReference type="SUPFAM" id="SSF81452">
    <property type="entry name" value="Cytochrome c oxidase subunit III-like"/>
    <property type="match status" value="1"/>
</dbReference>
<evidence type="ECO:0000256" key="14">
    <source>
        <dbReference type="RuleBase" id="RU000370"/>
    </source>
</evidence>
<feature type="transmembrane region" description="Helical" evidence="15">
    <location>
        <begin position="590"/>
        <end position="607"/>
    </location>
</feature>